<sequence length="223" mass="24349">MLRKIVYIDEPKCNGCGICVAACHEGAMAILDGKAKLLRDDYCDGLGNCLPACPQGAITIIEREALPYDEAAVAASQAARQGVCPGRRMRVITPSENGTPVSGTSRLRHWPVQLKLVPINAPSFTDADLLIAADCTAYAYGRFHDDFIKERTVLIACPKLDDTDYRGKLTEIFRTNSLRSITLTRMEVPCCGGLEQMVRDALLYSGKTIPLDIKVISLDGKIM</sequence>
<dbReference type="RefSeq" id="WP_006789874.1">
    <property type="nucleotide sequence ID" value="NZ_JH417580.1"/>
</dbReference>
<keyword evidence="3" id="KW-1185">Reference proteome</keyword>
<dbReference type="PANTHER" id="PTHR42895">
    <property type="entry name" value="IRON-SULFUR CLUSTER-BINDING PROTEIN-RELATED"/>
    <property type="match status" value="1"/>
</dbReference>
<proteinExistence type="predicted"/>
<comment type="caution">
    <text evidence="2">The sequence shown here is derived from an EMBL/GenBank/DDBJ whole genome shotgun (WGS) entry which is preliminary data.</text>
</comment>
<evidence type="ECO:0000259" key="1">
    <source>
        <dbReference type="PROSITE" id="PS51379"/>
    </source>
</evidence>
<dbReference type="EMBL" id="AGCJ01000030">
    <property type="protein sequence ID" value="EHM41666.1"/>
    <property type="molecule type" value="Genomic_DNA"/>
</dbReference>
<dbReference type="eggNOG" id="COG1145">
    <property type="taxonomic scope" value="Bacteria"/>
</dbReference>
<organism evidence="2 3">
    <name type="scientific">Anaeroglobus geminatus F0357</name>
    <dbReference type="NCBI Taxonomy" id="861450"/>
    <lineage>
        <taxon>Bacteria</taxon>
        <taxon>Bacillati</taxon>
        <taxon>Bacillota</taxon>
        <taxon>Negativicutes</taxon>
        <taxon>Veillonellales</taxon>
        <taxon>Veillonellaceae</taxon>
        <taxon>Anaeroglobus</taxon>
    </lineage>
</organism>
<dbReference type="Pfam" id="PF13237">
    <property type="entry name" value="Fer4_10"/>
    <property type="match status" value="1"/>
</dbReference>
<name>G9YGW8_9FIRM</name>
<dbReference type="SUPFAM" id="SSF54862">
    <property type="entry name" value="4Fe-4S ferredoxins"/>
    <property type="match status" value="1"/>
</dbReference>
<gene>
    <name evidence="2" type="ORF">HMPREF0080_00888</name>
</gene>
<feature type="domain" description="4Fe-4S ferredoxin-type" evidence="1">
    <location>
        <begin position="4"/>
        <end position="33"/>
    </location>
</feature>
<dbReference type="PROSITE" id="PS51379">
    <property type="entry name" value="4FE4S_FER_2"/>
    <property type="match status" value="2"/>
</dbReference>
<reference evidence="2 3" key="1">
    <citation type="submission" date="2011-08" db="EMBL/GenBank/DDBJ databases">
        <authorList>
            <person name="Weinstock G."/>
            <person name="Sodergren E."/>
            <person name="Clifton S."/>
            <person name="Fulton L."/>
            <person name="Fulton B."/>
            <person name="Courtney L."/>
            <person name="Fronick C."/>
            <person name="Harrison M."/>
            <person name="Strong C."/>
            <person name="Farmer C."/>
            <person name="Delahaunty K."/>
            <person name="Markovic C."/>
            <person name="Hall O."/>
            <person name="Minx P."/>
            <person name="Tomlinson C."/>
            <person name="Mitreva M."/>
            <person name="Hou S."/>
            <person name="Chen J."/>
            <person name="Wollam A."/>
            <person name="Pepin K.H."/>
            <person name="Johnson M."/>
            <person name="Bhonagiri V."/>
            <person name="Zhang X."/>
            <person name="Suruliraj S."/>
            <person name="Warren W."/>
            <person name="Chinwalla A."/>
            <person name="Mardis E.R."/>
            <person name="Wilson R.K."/>
        </authorList>
    </citation>
    <scope>NUCLEOTIDE SEQUENCE [LARGE SCALE GENOMIC DNA]</scope>
    <source>
        <strain evidence="2 3">F0357</strain>
    </source>
</reference>
<dbReference type="PATRIC" id="fig|861450.3.peg.841"/>
<accession>G9YGW8</accession>
<dbReference type="AlphaFoldDB" id="G9YGW8"/>
<feature type="domain" description="4Fe-4S ferredoxin-type" evidence="1">
    <location>
        <begin position="34"/>
        <end position="63"/>
    </location>
</feature>
<dbReference type="STRING" id="861450.HMPREF0080_00888"/>
<dbReference type="PANTHER" id="PTHR42895:SF1">
    <property type="entry name" value="IRON-SULFUR CLUSTER PROTEIN"/>
    <property type="match status" value="1"/>
</dbReference>
<dbReference type="InterPro" id="IPR052911">
    <property type="entry name" value="Corrinoid_activation_enz"/>
</dbReference>
<evidence type="ECO:0000313" key="2">
    <source>
        <dbReference type="EMBL" id="EHM41666.1"/>
    </source>
</evidence>
<evidence type="ECO:0000313" key="3">
    <source>
        <dbReference type="Proteomes" id="UP000005481"/>
    </source>
</evidence>
<dbReference type="HOGENOM" id="CLU_074768_0_0_9"/>
<dbReference type="Proteomes" id="UP000005481">
    <property type="component" value="Unassembled WGS sequence"/>
</dbReference>
<dbReference type="InterPro" id="IPR017896">
    <property type="entry name" value="4Fe4S_Fe-S-bd"/>
</dbReference>
<dbReference type="Gene3D" id="3.30.70.20">
    <property type="match status" value="1"/>
</dbReference>
<protein>
    <submittedName>
        <fullName evidence="2">4Fe-4S binding domain protein</fullName>
    </submittedName>
</protein>
<dbReference type="OrthoDB" id="9795268at2"/>